<reference evidence="3" key="1">
    <citation type="submission" date="2017-09" db="EMBL/GenBank/DDBJ databases">
        <title>Depth-based differentiation of microbial function through sediment-hosted aquifers and enrichment of novel symbionts in the deep terrestrial subsurface.</title>
        <authorList>
            <person name="Probst A.J."/>
            <person name="Ladd B."/>
            <person name="Jarett J.K."/>
            <person name="Geller-Mcgrath D.E."/>
            <person name="Sieber C.M.K."/>
            <person name="Emerson J.B."/>
            <person name="Anantharaman K."/>
            <person name="Thomas B.C."/>
            <person name="Malmstrom R."/>
            <person name="Stieglmeier M."/>
            <person name="Klingl A."/>
            <person name="Woyke T."/>
            <person name="Ryan C.M."/>
            <person name="Banfield J.F."/>
        </authorList>
    </citation>
    <scope>NUCLEOTIDE SEQUENCE [LARGE SCALE GENOMIC DNA]</scope>
</reference>
<dbReference type="EMBL" id="PEUE01000003">
    <property type="protein sequence ID" value="PIV38804.1"/>
    <property type="molecule type" value="Genomic_DNA"/>
</dbReference>
<sequence>MTNKLFLWYRQFNNERGAAILMLSFFVLSVLLLIALTAASVMIYEIRMSLEISNSGPAFFAADAGAEKCLYQARLETGECSVIGASTSITLDNGASAVATRAADGRIISAGNFNGAKRQVELSW</sequence>
<evidence type="ECO:0000313" key="3">
    <source>
        <dbReference type="Proteomes" id="UP000229247"/>
    </source>
</evidence>
<protein>
    <recommendedName>
        <fullName evidence="4">Type 4 fimbrial biogenesis protein PilX N-terminal domain-containing protein</fullName>
    </recommendedName>
</protein>
<gene>
    <name evidence="2" type="ORF">COS30_00125</name>
</gene>
<organism evidence="2 3">
    <name type="scientific">Candidatus Portnoybacteria bacterium CG02_land_8_20_14_3_00_45_8</name>
    <dbReference type="NCBI Taxonomy" id="1974807"/>
    <lineage>
        <taxon>Bacteria</taxon>
        <taxon>Candidatus Portnoyibacteriota</taxon>
    </lineage>
</organism>
<evidence type="ECO:0000256" key="1">
    <source>
        <dbReference type="SAM" id="Phobius"/>
    </source>
</evidence>
<keyword evidence="1" id="KW-0472">Membrane</keyword>
<keyword evidence="1" id="KW-0812">Transmembrane</keyword>
<keyword evidence="1" id="KW-1133">Transmembrane helix</keyword>
<name>A0A2M7D732_9BACT</name>
<evidence type="ECO:0008006" key="4">
    <source>
        <dbReference type="Google" id="ProtNLM"/>
    </source>
</evidence>
<dbReference type="AlphaFoldDB" id="A0A2M7D732"/>
<proteinExistence type="predicted"/>
<feature type="transmembrane region" description="Helical" evidence="1">
    <location>
        <begin position="20"/>
        <end position="44"/>
    </location>
</feature>
<comment type="caution">
    <text evidence="2">The sequence shown here is derived from an EMBL/GenBank/DDBJ whole genome shotgun (WGS) entry which is preliminary data.</text>
</comment>
<evidence type="ECO:0000313" key="2">
    <source>
        <dbReference type="EMBL" id="PIV38804.1"/>
    </source>
</evidence>
<accession>A0A2M7D732</accession>
<dbReference type="Proteomes" id="UP000229247">
    <property type="component" value="Unassembled WGS sequence"/>
</dbReference>